<evidence type="ECO:0000313" key="3">
    <source>
        <dbReference type="Proteomes" id="UP000005239"/>
    </source>
</evidence>
<proteinExistence type="predicted"/>
<name>A0A2A6B9L6_PRIPA</name>
<reference evidence="2" key="2">
    <citation type="submission" date="2022-06" db="UniProtKB">
        <authorList>
            <consortium name="EnsemblMetazoa"/>
        </authorList>
    </citation>
    <scope>IDENTIFICATION</scope>
    <source>
        <strain evidence="2">PS312</strain>
    </source>
</reference>
<dbReference type="EnsemblMetazoa" id="PPA10114.1">
    <property type="protein sequence ID" value="PPA10114.1"/>
    <property type="gene ID" value="WBGene00099668"/>
</dbReference>
<organism evidence="2 3">
    <name type="scientific">Pristionchus pacificus</name>
    <name type="common">Parasitic nematode worm</name>
    <dbReference type="NCBI Taxonomy" id="54126"/>
    <lineage>
        <taxon>Eukaryota</taxon>
        <taxon>Metazoa</taxon>
        <taxon>Ecdysozoa</taxon>
        <taxon>Nematoda</taxon>
        <taxon>Chromadorea</taxon>
        <taxon>Rhabditida</taxon>
        <taxon>Rhabditina</taxon>
        <taxon>Diplogasteromorpha</taxon>
        <taxon>Diplogasteroidea</taxon>
        <taxon>Neodiplogasteridae</taxon>
        <taxon>Pristionchus</taxon>
    </lineage>
</organism>
<keyword evidence="3" id="KW-1185">Reference proteome</keyword>
<reference evidence="3" key="1">
    <citation type="journal article" date="2008" name="Nat. Genet.">
        <title>The Pristionchus pacificus genome provides a unique perspective on nematode lifestyle and parasitism.</title>
        <authorList>
            <person name="Dieterich C."/>
            <person name="Clifton S.W."/>
            <person name="Schuster L.N."/>
            <person name="Chinwalla A."/>
            <person name="Delehaunty K."/>
            <person name="Dinkelacker I."/>
            <person name="Fulton L."/>
            <person name="Fulton R."/>
            <person name="Godfrey J."/>
            <person name="Minx P."/>
            <person name="Mitreva M."/>
            <person name="Roeseler W."/>
            <person name="Tian H."/>
            <person name="Witte H."/>
            <person name="Yang S.P."/>
            <person name="Wilson R.K."/>
            <person name="Sommer R.J."/>
        </authorList>
    </citation>
    <scope>NUCLEOTIDE SEQUENCE [LARGE SCALE GENOMIC DNA]</scope>
    <source>
        <strain evidence="3">PS312</strain>
    </source>
</reference>
<feature type="region of interest" description="Disordered" evidence="1">
    <location>
        <begin position="1"/>
        <end position="23"/>
    </location>
</feature>
<accession>A0A8R1YAM1</accession>
<dbReference type="Proteomes" id="UP000005239">
    <property type="component" value="Unassembled WGS sequence"/>
</dbReference>
<protein>
    <submittedName>
        <fullName evidence="2">Uncharacterized protein</fullName>
    </submittedName>
</protein>
<evidence type="ECO:0000256" key="1">
    <source>
        <dbReference type="SAM" id="MobiDB-lite"/>
    </source>
</evidence>
<sequence>MGDSPVEKLALRDRPSAEVEPPKTFLSMPNEVLRRIVGKELSMPNRKIIKSVCERLRFIEKTAGYRRIESAGFSRGWNPTTHRTSLVINARFPNFKCEGNRPEQDAIDFFNNASIDSVEIDESMVIQYGIIRSALFRLDAEKERKVRVILTSASFKKFAYTITDEHSCRILQVLLDQRNGLELLAINFDCANVDAATSTALLLSLPPVHKYCIISVQTNRELRSAPNSRLALQPIDDMILLRLVANASVVEINCMKTTITRQGAIDAFAIVCSKDRPRKVQFPLNRGYLDNVERYHQESGATINSVGNIIDIISGLMDLPIEKISISDVDSSVDQKTFLSLPDDILTKIAEKELAMADRANLS</sequence>
<dbReference type="AlphaFoldDB" id="A0A2A6B9L6"/>
<gene>
    <name evidence="2" type="primary">WBGene00099668</name>
</gene>
<accession>A0A2A6B9L6</accession>
<evidence type="ECO:0000313" key="2">
    <source>
        <dbReference type="EnsemblMetazoa" id="PPA10114.1"/>
    </source>
</evidence>
<feature type="compositionally biased region" description="Basic and acidic residues" evidence="1">
    <location>
        <begin position="1"/>
        <end position="21"/>
    </location>
</feature>